<protein>
    <submittedName>
        <fullName evidence="5">4198_t:CDS:1</fullName>
    </submittedName>
</protein>
<proteinExistence type="predicted"/>
<reference evidence="5" key="1">
    <citation type="submission" date="2021-06" db="EMBL/GenBank/DDBJ databases">
        <authorList>
            <person name="Kallberg Y."/>
            <person name="Tangrot J."/>
            <person name="Rosling A."/>
        </authorList>
    </citation>
    <scope>NUCLEOTIDE SEQUENCE</scope>
    <source>
        <strain evidence="5">AZ414A</strain>
    </source>
</reference>
<feature type="chain" id="PRO_5040393613" evidence="3">
    <location>
        <begin position="19"/>
        <end position="205"/>
    </location>
</feature>
<feature type="region of interest" description="Disordered" evidence="2">
    <location>
        <begin position="126"/>
        <end position="180"/>
    </location>
</feature>
<gene>
    <name evidence="5" type="ORF">DEBURN_LOCUS5376</name>
</gene>
<dbReference type="GO" id="GO:0006078">
    <property type="term" value="P:(1-&gt;6)-beta-D-glucan biosynthetic process"/>
    <property type="evidence" value="ECO:0007669"/>
    <property type="project" value="InterPro"/>
</dbReference>
<evidence type="ECO:0000256" key="3">
    <source>
        <dbReference type="SAM" id="SignalP"/>
    </source>
</evidence>
<dbReference type="Pfam" id="PF10342">
    <property type="entry name" value="Kre9_KNH"/>
    <property type="match status" value="1"/>
</dbReference>
<evidence type="ECO:0000313" key="6">
    <source>
        <dbReference type="Proteomes" id="UP000789706"/>
    </source>
</evidence>
<dbReference type="GO" id="GO:0042546">
    <property type="term" value="P:cell wall biogenesis"/>
    <property type="evidence" value="ECO:0007669"/>
    <property type="project" value="InterPro"/>
</dbReference>
<evidence type="ECO:0000256" key="2">
    <source>
        <dbReference type="SAM" id="MobiDB-lite"/>
    </source>
</evidence>
<accession>A0A9N9F7N4</accession>
<keyword evidence="6" id="KW-1185">Reference proteome</keyword>
<dbReference type="InterPro" id="IPR045328">
    <property type="entry name" value="Kre9/Knh1"/>
</dbReference>
<feature type="domain" description="Yeast cell wall synthesis Kre9/Knh1-like N-terminal" evidence="4">
    <location>
        <begin position="24"/>
        <end position="117"/>
    </location>
</feature>
<dbReference type="GO" id="GO:0005576">
    <property type="term" value="C:extracellular region"/>
    <property type="evidence" value="ECO:0007669"/>
    <property type="project" value="TreeGrafter"/>
</dbReference>
<dbReference type="Proteomes" id="UP000789706">
    <property type="component" value="Unassembled WGS sequence"/>
</dbReference>
<sequence length="205" mass="22131">MKFLSLICLIGLIYTVQAGIYTNTPYVGVTWTGGSSYPINWVDDNNKPSLTELDNLTIELCAGTEKNHHFVATIGKAKGIAKTITYSVPTKIGPEGDFYFIKYHQGDNIYFSARFTIKGISGTIPDFDPSNPDKPVISTKKESTSSSSSTKDSTTKTTVNTATATGKNKNSAINSASRSNGSQINCSYSFLFSFLTIAALASLVY</sequence>
<keyword evidence="1 3" id="KW-0732">Signal</keyword>
<dbReference type="PANTHER" id="PTHR28154">
    <property type="entry name" value="CELL WALL SYNTHESIS PROTEIN KNH1-RELATED"/>
    <property type="match status" value="1"/>
</dbReference>
<dbReference type="GO" id="GO:0031505">
    <property type="term" value="P:fungal-type cell wall organization"/>
    <property type="evidence" value="ECO:0007669"/>
    <property type="project" value="TreeGrafter"/>
</dbReference>
<dbReference type="InterPro" id="IPR018466">
    <property type="entry name" value="Kre9/Knh1-like_N"/>
</dbReference>
<evidence type="ECO:0000259" key="4">
    <source>
        <dbReference type="Pfam" id="PF10342"/>
    </source>
</evidence>
<feature type="signal peptide" evidence="3">
    <location>
        <begin position="1"/>
        <end position="18"/>
    </location>
</feature>
<dbReference type="PANTHER" id="PTHR28154:SF1">
    <property type="entry name" value="CELL WALL SYNTHESIS PROTEIN KNH1-RELATED"/>
    <property type="match status" value="1"/>
</dbReference>
<comment type="caution">
    <text evidence="5">The sequence shown here is derived from an EMBL/GenBank/DDBJ whole genome shotgun (WGS) entry which is preliminary data.</text>
</comment>
<dbReference type="EMBL" id="CAJVPK010000474">
    <property type="protein sequence ID" value="CAG8515110.1"/>
    <property type="molecule type" value="Genomic_DNA"/>
</dbReference>
<feature type="compositionally biased region" description="Low complexity" evidence="2">
    <location>
        <begin position="144"/>
        <end position="172"/>
    </location>
</feature>
<organism evidence="5 6">
    <name type="scientific">Diversispora eburnea</name>
    <dbReference type="NCBI Taxonomy" id="1213867"/>
    <lineage>
        <taxon>Eukaryota</taxon>
        <taxon>Fungi</taxon>
        <taxon>Fungi incertae sedis</taxon>
        <taxon>Mucoromycota</taxon>
        <taxon>Glomeromycotina</taxon>
        <taxon>Glomeromycetes</taxon>
        <taxon>Diversisporales</taxon>
        <taxon>Diversisporaceae</taxon>
        <taxon>Diversispora</taxon>
    </lineage>
</organism>
<evidence type="ECO:0000256" key="1">
    <source>
        <dbReference type="ARBA" id="ARBA00022729"/>
    </source>
</evidence>
<dbReference type="OrthoDB" id="2432613at2759"/>
<dbReference type="AlphaFoldDB" id="A0A9N9F7N4"/>
<name>A0A9N9F7N4_9GLOM</name>
<evidence type="ECO:0000313" key="5">
    <source>
        <dbReference type="EMBL" id="CAG8515110.1"/>
    </source>
</evidence>